<dbReference type="FunCoup" id="A0A665W356">
    <property type="interactions" value="333"/>
</dbReference>
<accession>A0A665W356</accession>
<dbReference type="FunFam" id="3.10.450.10:FF:000004">
    <property type="entry name" value="Cystatin C"/>
    <property type="match status" value="1"/>
</dbReference>
<keyword evidence="3" id="KW-0732">Signal</keyword>
<dbReference type="GO" id="GO:0031982">
    <property type="term" value="C:vesicle"/>
    <property type="evidence" value="ECO:0007669"/>
    <property type="project" value="TreeGrafter"/>
</dbReference>
<dbReference type="PROSITE" id="PS00287">
    <property type="entry name" value="CYSTATIN"/>
    <property type="match status" value="1"/>
</dbReference>
<comment type="similarity">
    <text evidence="1">Belongs to the cystatin family.</text>
</comment>
<dbReference type="AlphaFoldDB" id="A0A665W356"/>
<evidence type="ECO:0000313" key="5">
    <source>
        <dbReference type="Ensembl" id="ENSENLP00000038280.1"/>
    </source>
</evidence>
<keyword evidence="6" id="KW-1185">Reference proteome</keyword>
<dbReference type="InterPro" id="IPR000010">
    <property type="entry name" value="Cystatin_dom"/>
</dbReference>
<sequence length="129" mass="14087">MILKLPVLPVFAALLAVGLAGLVGAPQSVDVNEPAVQEALKFAVVQHNKGTNDLYLSDVAQVISAQRQVVAGSKYTFTVRMGKTPCRKGATDQECSVHQDQALARPYTCKFVVWSRPWMNEISVLEEKC</sequence>
<proteinExistence type="inferred from homology"/>
<gene>
    <name evidence="5" type="primary">cst3</name>
</gene>
<dbReference type="Ensembl" id="ENSENLT00000039299.1">
    <property type="protein sequence ID" value="ENSENLP00000038280.1"/>
    <property type="gene ID" value="ENSENLG00000016553.1"/>
</dbReference>
<evidence type="ECO:0000256" key="3">
    <source>
        <dbReference type="SAM" id="SignalP"/>
    </source>
</evidence>
<dbReference type="Proteomes" id="UP000472264">
    <property type="component" value="Chromosome 15"/>
</dbReference>
<dbReference type="InParanoid" id="A0A665W356"/>
<dbReference type="PANTHER" id="PTHR46186:SF12">
    <property type="entry name" value="CYSTATIN C (AMYLOID ANGIOPATHY AND CEREBRAL HEMORRHAGE)-RELATED"/>
    <property type="match status" value="1"/>
</dbReference>
<dbReference type="CDD" id="cd00042">
    <property type="entry name" value="CY"/>
    <property type="match status" value="1"/>
</dbReference>
<dbReference type="GO" id="GO:0005615">
    <property type="term" value="C:extracellular space"/>
    <property type="evidence" value="ECO:0007669"/>
    <property type="project" value="TreeGrafter"/>
</dbReference>
<keyword evidence="2" id="KW-1015">Disulfide bond</keyword>
<dbReference type="InterPro" id="IPR018073">
    <property type="entry name" value="Prot_inh_cystat_CS"/>
</dbReference>
<dbReference type="OMA" id="VKSSCQD"/>
<evidence type="ECO:0000256" key="2">
    <source>
        <dbReference type="ARBA" id="ARBA00023157"/>
    </source>
</evidence>
<feature type="signal peptide" evidence="3">
    <location>
        <begin position="1"/>
        <end position="20"/>
    </location>
</feature>
<dbReference type="PANTHER" id="PTHR46186">
    <property type="entry name" value="CYSTATIN"/>
    <property type="match status" value="1"/>
</dbReference>
<dbReference type="SMART" id="SM00043">
    <property type="entry name" value="CY"/>
    <property type="match status" value="1"/>
</dbReference>
<dbReference type="Gene3D" id="3.10.450.10">
    <property type="match status" value="1"/>
</dbReference>
<dbReference type="Pfam" id="PF00031">
    <property type="entry name" value="Cystatin"/>
    <property type="match status" value="1"/>
</dbReference>
<evidence type="ECO:0000259" key="4">
    <source>
        <dbReference type="SMART" id="SM00043"/>
    </source>
</evidence>
<reference evidence="5" key="2">
    <citation type="submission" date="2025-08" db="UniProtKB">
        <authorList>
            <consortium name="Ensembl"/>
        </authorList>
    </citation>
    <scope>IDENTIFICATION</scope>
</reference>
<reference evidence="5" key="1">
    <citation type="submission" date="2021-04" db="EMBL/GenBank/DDBJ databases">
        <authorList>
            <consortium name="Wellcome Sanger Institute Data Sharing"/>
        </authorList>
    </citation>
    <scope>NUCLEOTIDE SEQUENCE [LARGE SCALE GENOMIC DNA]</scope>
</reference>
<dbReference type="GO" id="GO:0004869">
    <property type="term" value="F:cysteine-type endopeptidase inhibitor activity"/>
    <property type="evidence" value="ECO:0007669"/>
    <property type="project" value="InterPro"/>
</dbReference>
<feature type="domain" description="Cystatin" evidence="4">
    <location>
        <begin position="21"/>
        <end position="129"/>
    </location>
</feature>
<evidence type="ECO:0000256" key="1">
    <source>
        <dbReference type="ARBA" id="ARBA00009403"/>
    </source>
</evidence>
<protein>
    <submittedName>
        <fullName evidence="5">Cystatin C (amyloid angiopathy and cerebral hemorrhage)</fullName>
    </submittedName>
</protein>
<dbReference type="GO" id="GO:0005737">
    <property type="term" value="C:cytoplasm"/>
    <property type="evidence" value="ECO:0007669"/>
    <property type="project" value="TreeGrafter"/>
</dbReference>
<organism evidence="5 6">
    <name type="scientific">Echeneis naucrates</name>
    <name type="common">Live sharksucker</name>
    <dbReference type="NCBI Taxonomy" id="173247"/>
    <lineage>
        <taxon>Eukaryota</taxon>
        <taxon>Metazoa</taxon>
        <taxon>Chordata</taxon>
        <taxon>Craniata</taxon>
        <taxon>Vertebrata</taxon>
        <taxon>Euteleostomi</taxon>
        <taxon>Actinopterygii</taxon>
        <taxon>Neopterygii</taxon>
        <taxon>Teleostei</taxon>
        <taxon>Neoteleostei</taxon>
        <taxon>Acanthomorphata</taxon>
        <taxon>Carangaria</taxon>
        <taxon>Carangiformes</taxon>
        <taxon>Echeneidae</taxon>
        <taxon>Echeneis</taxon>
    </lineage>
</organism>
<name>A0A665W356_ECHNA</name>
<dbReference type="SUPFAM" id="SSF54403">
    <property type="entry name" value="Cystatin/monellin"/>
    <property type="match status" value="1"/>
</dbReference>
<evidence type="ECO:0000313" key="6">
    <source>
        <dbReference type="Proteomes" id="UP000472264"/>
    </source>
</evidence>
<dbReference type="InterPro" id="IPR046350">
    <property type="entry name" value="Cystatin_sf"/>
</dbReference>
<feature type="chain" id="PRO_5025624160" evidence="3">
    <location>
        <begin position="21"/>
        <end position="129"/>
    </location>
</feature>
<reference evidence="5" key="3">
    <citation type="submission" date="2025-09" db="UniProtKB">
        <authorList>
            <consortium name="Ensembl"/>
        </authorList>
    </citation>
    <scope>IDENTIFICATION</scope>
</reference>